<protein>
    <submittedName>
        <fullName evidence="1">Glycosidase</fullName>
    </submittedName>
</protein>
<name>A0A183BH82_9TREM</name>
<dbReference type="WBParaSite" id="ECPE_0001861701-mRNA-1">
    <property type="protein sequence ID" value="ECPE_0001861701-mRNA-1"/>
    <property type="gene ID" value="ECPE_0001861701"/>
</dbReference>
<accession>A0A183BH82</accession>
<sequence length="118" mass="13512">LKDRGLPMPPNDMVLFNRSCLYVDDKLIICYLWELSDQSSKYAMKCVYGLDKPNLSFTFLGPMVSQVISYQPEDKVYFGIGPERLSIVMSKDLERSWIGINLNGYQIHGLDKGVRKAQ</sequence>
<organism evidence="1">
    <name type="scientific">Echinostoma caproni</name>
    <dbReference type="NCBI Taxonomy" id="27848"/>
    <lineage>
        <taxon>Eukaryota</taxon>
        <taxon>Metazoa</taxon>
        <taxon>Spiralia</taxon>
        <taxon>Lophotrochozoa</taxon>
        <taxon>Platyhelminthes</taxon>
        <taxon>Trematoda</taxon>
        <taxon>Digenea</taxon>
        <taxon>Plagiorchiida</taxon>
        <taxon>Echinostomata</taxon>
        <taxon>Echinostomatoidea</taxon>
        <taxon>Echinostomatidae</taxon>
        <taxon>Echinostoma</taxon>
    </lineage>
</organism>
<evidence type="ECO:0000313" key="1">
    <source>
        <dbReference type="WBParaSite" id="ECPE_0001861701-mRNA-1"/>
    </source>
</evidence>
<reference evidence="1" key="1">
    <citation type="submission" date="2016-06" db="UniProtKB">
        <authorList>
            <consortium name="WormBaseParasite"/>
        </authorList>
    </citation>
    <scope>IDENTIFICATION</scope>
</reference>
<dbReference type="AlphaFoldDB" id="A0A183BH82"/>
<proteinExistence type="predicted"/>